<evidence type="ECO:0000256" key="3">
    <source>
        <dbReference type="ARBA" id="ARBA00023098"/>
    </source>
</evidence>
<comment type="caution">
    <text evidence="6">The sequence shown here is derived from an EMBL/GenBank/DDBJ whole genome shotgun (WGS) entry which is preliminary data.</text>
</comment>
<dbReference type="PANTHER" id="PTHR14226:SF76">
    <property type="entry name" value="NTE FAMILY PROTEIN RSSA"/>
    <property type="match status" value="1"/>
</dbReference>
<dbReference type="PANTHER" id="PTHR14226">
    <property type="entry name" value="NEUROPATHY TARGET ESTERASE/SWISS CHEESE D.MELANOGASTER"/>
    <property type="match status" value="1"/>
</dbReference>
<keyword evidence="2 4" id="KW-0442">Lipid degradation</keyword>
<keyword evidence="1 4" id="KW-0378">Hydrolase</keyword>
<keyword evidence="3 4" id="KW-0443">Lipid metabolism</keyword>
<evidence type="ECO:0000256" key="2">
    <source>
        <dbReference type="ARBA" id="ARBA00022963"/>
    </source>
</evidence>
<organism evidence="6 7">
    <name type="scientific">Aureimonas ureilytica</name>
    <dbReference type="NCBI Taxonomy" id="401562"/>
    <lineage>
        <taxon>Bacteria</taxon>
        <taxon>Pseudomonadati</taxon>
        <taxon>Pseudomonadota</taxon>
        <taxon>Alphaproteobacteria</taxon>
        <taxon>Hyphomicrobiales</taxon>
        <taxon>Aurantimonadaceae</taxon>
        <taxon>Aureimonas</taxon>
    </lineage>
</organism>
<feature type="domain" description="PNPLA" evidence="5">
    <location>
        <begin position="18"/>
        <end position="193"/>
    </location>
</feature>
<accession>A0A175R9A8</accession>
<dbReference type="OrthoDB" id="5290098at2"/>
<reference evidence="6 7" key="1">
    <citation type="journal article" date="2016" name="Front. Microbiol.">
        <title>Genomic Resource of Rice Seed Associated Bacteria.</title>
        <authorList>
            <person name="Midha S."/>
            <person name="Bansal K."/>
            <person name="Sharma S."/>
            <person name="Kumar N."/>
            <person name="Patil P.P."/>
            <person name="Chaudhry V."/>
            <person name="Patil P.B."/>
        </authorList>
    </citation>
    <scope>NUCLEOTIDE SEQUENCE [LARGE SCALE GENOMIC DNA]</scope>
    <source>
        <strain evidence="6 7">NS226</strain>
    </source>
</reference>
<dbReference type="InterPro" id="IPR016035">
    <property type="entry name" value="Acyl_Trfase/lysoPLipase"/>
</dbReference>
<sequence>MNQHTIPSAVSAEPRLGLALGGGGARGIAHIHVLKALDDLGLRPSHIAGTSIGALMGAAYAAGLTGLEIEDHVLQSLAHRRLVMGKLWRTRPANISEFLADGGFRFGQLNAEKVVAVFLPDAVPKSFAELRIPLTVMATSFFAGCERPLREGDLASAVGASVALPAVFRPVRRDEEVLIDGGISNPMPFDIVSQDTDFVVASDVTGGPVNTGTLLPSPMEAMFGASQLMMHAIIRAKLACVSPDVLIQPEVSTYKVLDFMRARVIIEETAMVREDAKRRIGEALEARLRLAG</sequence>
<feature type="short sequence motif" description="GXGXXG" evidence="4">
    <location>
        <begin position="22"/>
        <end position="27"/>
    </location>
</feature>
<protein>
    <submittedName>
        <fullName evidence="6">Patatin</fullName>
    </submittedName>
</protein>
<dbReference type="InterPro" id="IPR002641">
    <property type="entry name" value="PNPLA_dom"/>
</dbReference>
<name>A0A175R9A8_9HYPH</name>
<dbReference type="PROSITE" id="PS51635">
    <property type="entry name" value="PNPLA"/>
    <property type="match status" value="1"/>
</dbReference>
<gene>
    <name evidence="6" type="ORF">NS226_10505</name>
</gene>
<dbReference type="RefSeq" id="WP_058634949.1">
    <property type="nucleotide sequence ID" value="NZ_LDPZ01000020.1"/>
</dbReference>
<proteinExistence type="predicted"/>
<dbReference type="SUPFAM" id="SSF52151">
    <property type="entry name" value="FabD/lysophospholipase-like"/>
    <property type="match status" value="1"/>
</dbReference>
<evidence type="ECO:0000313" key="7">
    <source>
        <dbReference type="Proteomes" id="UP000078272"/>
    </source>
</evidence>
<dbReference type="Gene3D" id="3.40.1090.10">
    <property type="entry name" value="Cytosolic phospholipase A2 catalytic domain"/>
    <property type="match status" value="1"/>
</dbReference>
<dbReference type="GO" id="GO:0016042">
    <property type="term" value="P:lipid catabolic process"/>
    <property type="evidence" value="ECO:0007669"/>
    <property type="project" value="UniProtKB-UniRule"/>
</dbReference>
<feature type="active site" description="Proton acceptor" evidence="4">
    <location>
        <position position="180"/>
    </location>
</feature>
<dbReference type="AlphaFoldDB" id="A0A175R9A8"/>
<evidence type="ECO:0000256" key="4">
    <source>
        <dbReference type="PROSITE-ProRule" id="PRU01161"/>
    </source>
</evidence>
<dbReference type="EMBL" id="LDPZ01000020">
    <property type="protein sequence ID" value="KTQ95823.1"/>
    <property type="molecule type" value="Genomic_DNA"/>
</dbReference>
<dbReference type="GO" id="GO:0016787">
    <property type="term" value="F:hydrolase activity"/>
    <property type="evidence" value="ECO:0007669"/>
    <property type="project" value="UniProtKB-UniRule"/>
</dbReference>
<evidence type="ECO:0000256" key="1">
    <source>
        <dbReference type="ARBA" id="ARBA00022801"/>
    </source>
</evidence>
<feature type="short sequence motif" description="DGA/G" evidence="4">
    <location>
        <begin position="180"/>
        <end position="182"/>
    </location>
</feature>
<dbReference type="PATRIC" id="fig|401562.3.peg.1577"/>
<evidence type="ECO:0000313" key="6">
    <source>
        <dbReference type="EMBL" id="KTQ95823.1"/>
    </source>
</evidence>
<feature type="short sequence motif" description="GXSXG" evidence="4">
    <location>
        <begin position="49"/>
        <end position="53"/>
    </location>
</feature>
<feature type="active site" description="Nucleophile" evidence="4">
    <location>
        <position position="51"/>
    </location>
</feature>
<evidence type="ECO:0000259" key="5">
    <source>
        <dbReference type="PROSITE" id="PS51635"/>
    </source>
</evidence>
<dbReference type="InterPro" id="IPR050301">
    <property type="entry name" value="NTE"/>
</dbReference>
<dbReference type="STRING" id="401562.NS365_17260"/>
<dbReference type="Proteomes" id="UP000078272">
    <property type="component" value="Unassembled WGS sequence"/>
</dbReference>
<dbReference type="Pfam" id="PF01734">
    <property type="entry name" value="Patatin"/>
    <property type="match status" value="1"/>
</dbReference>